<gene>
    <name evidence="3" type="ORF">CLODIP_2_CD00172</name>
</gene>
<feature type="compositionally biased region" description="Acidic residues" evidence="1">
    <location>
        <begin position="144"/>
        <end position="157"/>
    </location>
</feature>
<evidence type="ECO:0000313" key="3">
    <source>
        <dbReference type="EMBL" id="CAB3377792.1"/>
    </source>
</evidence>
<feature type="compositionally biased region" description="Gly residues" evidence="1">
    <location>
        <begin position="103"/>
        <end position="129"/>
    </location>
</feature>
<feature type="chain" id="PRO_5035772247" evidence="2">
    <location>
        <begin position="40"/>
        <end position="397"/>
    </location>
</feature>
<name>A0A8S1D4J4_9INSE</name>
<proteinExistence type="predicted"/>
<dbReference type="AlphaFoldDB" id="A0A8S1D4J4"/>
<accession>A0A8S1D4J4</accession>
<reference evidence="3 4" key="1">
    <citation type="submission" date="2020-04" db="EMBL/GenBank/DDBJ databases">
        <authorList>
            <person name="Alioto T."/>
            <person name="Alioto T."/>
            <person name="Gomez Garrido J."/>
        </authorList>
    </citation>
    <scope>NUCLEOTIDE SEQUENCE [LARGE SCALE GENOMIC DNA]</scope>
</reference>
<feature type="compositionally biased region" description="Basic and acidic residues" evidence="1">
    <location>
        <begin position="191"/>
        <end position="200"/>
    </location>
</feature>
<feature type="region of interest" description="Disordered" evidence="1">
    <location>
        <begin position="42"/>
        <end position="61"/>
    </location>
</feature>
<dbReference type="Proteomes" id="UP000494165">
    <property type="component" value="Unassembled WGS sequence"/>
</dbReference>
<feature type="region of interest" description="Disordered" evidence="1">
    <location>
        <begin position="103"/>
        <end position="208"/>
    </location>
</feature>
<evidence type="ECO:0000256" key="1">
    <source>
        <dbReference type="SAM" id="MobiDB-lite"/>
    </source>
</evidence>
<comment type="caution">
    <text evidence="3">The sequence shown here is derived from an EMBL/GenBank/DDBJ whole genome shotgun (WGS) entry which is preliminary data.</text>
</comment>
<feature type="signal peptide" evidence="2">
    <location>
        <begin position="1"/>
        <end position="39"/>
    </location>
</feature>
<sequence length="397" mass="41742">MTKRAWPAQPLHSTHTAAAMRTWVLSAVCLLALAALAAGLPRPLDDPKESTPAQQQTDDLRHKRTIGFLRSYFPSLTEILDRKIQTITRFLFRLIGRLVLGGADNGGGGGTDASSSGGAGASSSGGAGNGRRISITLPTYPPGLDDEDEEEDEDDNETAASANDVDANATSAGPEEVKSRVVRAAAEETLEAEKEGKEDQDAAADDQDARDKRFLFGFGRQSEEGGQGSGGGSGNFLFDLIRDTATRTARAAGGFYRMVAGTDGDEGDKQAIRYSPWLNGKKDEEPETAASHLSLGLSGKASLIAGSGATEDVNDHATTGPSAPSYYSTGAAAAIAETPEVDAKEDGYTSGIPGPITRLFVIANRGISNLVQDLILRLAQTSERIVNFKARLITSII</sequence>
<dbReference type="EMBL" id="CADEPI010000151">
    <property type="protein sequence ID" value="CAB3377792.1"/>
    <property type="molecule type" value="Genomic_DNA"/>
</dbReference>
<evidence type="ECO:0000313" key="4">
    <source>
        <dbReference type="Proteomes" id="UP000494165"/>
    </source>
</evidence>
<keyword evidence="2" id="KW-0732">Signal</keyword>
<evidence type="ECO:0000256" key="2">
    <source>
        <dbReference type="SAM" id="SignalP"/>
    </source>
</evidence>
<dbReference type="OrthoDB" id="8192083at2759"/>
<organism evidence="3 4">
    <name type="scientific">Cloeon dipterum</name>
    <dbReference type="NCBI Taxonomy" id="197152"/>
    <lineage>
        <taxon>Eukaryota</taxon>
        <taxon>Metazoa</taxon>
        <taxon>Ecdysozoa</taxon>
        <taxon>Arthropoda</taxon>
        <taxon>Hexapoda</taxon>
        <taxon>Insecta</taxon>
        <taxon>Pterygota</taxon>
        <taxon>Palaeoptera</taxon>
        <taxon>Ephemeroptera</taxon>
        <taxon>Pisciforma</taxon>
        <taxon>Baetidae</taxon>
        <taxon>Cloeon</taxon>
    </lineage>
</organism>
<keyword evidence="4" id="KW-1185">Reference proteome</keyword>
<protein>
    <submittedName>
        <fullName evidence="3">Uncharacterized protein</fullName>
    </submittedName>
</protein>